<evidence type="ECO:0008006" key="4">
    <source>
        <dbReference type="Google" id="ProtNLM"/>
    </source>
</evidence>
<name>A0A0G0AS31_9BACT</name>
<organism evidence="2 3">
    <name type="scientific">Candidatus Gottesmanbacteria bacterium GW2011_GWA1_34_13</name>
    <dbReference type="NCBI Taxonomy" id="1618434"/>
    <lineage>
        <taxon>Bacteria</taxon>
        <taxon>Candidatus Gottesmaniibacteriota</taxon>
    </lineage>
</organism>
<protein>
    <recommendedName>
        <fullName evidence="4">2TM domain-containing protein</fullName>
    </recommendedName>
</protein>
<evidence type="ECO:0000313" key="3">
    <source>
        <dbReference type="Proteomes" id="UP000034176"/>
    </source>
</evidence>
<comment type="caution">
    <text evidence="2">The sequence shown here is derived from an EMBL/GenBank/DDBJ whole genome shotgun (WGS) entry which is preliminary data.</text>
</comment>
<feature type="transmembrane region" description="Helical" evidence="1">
    <location>
        <begin position="58"/>
        <end position="78"/>
    </location>
</feature>
<dbReference type="AlphaFoldDB" id="A0A0G0AS31"/>
<evidence type="ECO:0000313" key="2">
    <source>
        <dbReference type="EMBL" id="KKP59843.1"/>
    </source>
</evidence>
<dbReference type="Proteomes" id="UP000034176">
    <property type="component" value="Unassembled WGS sequence"/>
</dbReference>
<gene>
    <name evidence="2" type="ORF">UR52_C0002G0071</name>
</gene>
<accession>A0A0G0AS31</accession>
<proteinExistence type="predicted"/>
<keyword evidence="1" id="KW-0472">Membrane</keyword>
<reference evidence="2 3" key="1">
    <citation type="journal article" date="2015" name="Nature">
        <title>rRNA introns, odd ribosomes, and small enigmatic genomes across a large radiation of phyla.</title>
        <authorList>
            <person name="Brown C.T."/>
            <person name="Hug L.A."/>
            <person name="Thomas B.C."/>
            <person name="Sharon I."/>
            <person name="Castelle C.J."/>
            <person name="Singh A."/>
            <person name="Wilkins M.J."/>
            <person name="Williams K.H."/>
            <person name="Banfield J.F."/>
        </authorList>
    </citation>
    <scope>NUCLEOTIDE SEQUENCE [LARGE SCALE GENOMIC DNA]</scope>
</reference>
<sequence>MNKLDNLEKEINEIKERNKKVEIDKDWERSYTRKLILLIFTYITIGLYLNAIKISNPWLNAIVPAIGFFLSTLTLPFFKKIWERYIRK</sequence>
<keyword evidence="1" id="KW-0812">Transmembrane</keyword>
<dbReference type="EMBL" id="LBPN01000002">
    <property type="protein sequence ID" value="KKP59843.1"/>
    <property type="molecule type" value="Genomic_DNA"/>
</dbReference>
<keyword evidence="1" id="KW-1133">Transmembrane helix</keyword>
<dbReference type="STRING" id="1618434.UR52_C0002G0071"/>
<evidence type="ECO:0000256" key="1">
    <source>
        <dbReference type="SAM" id="Phobius"/>
    </source>
</evidence>
<feature type="transmembrane region" description="Helical" evidence="1">
    <location>
        <begin position="35"/>
        <end position="52"/>
    </location>
</feature>